<reference evidence="3" key="1">
    <citation type="journal article" date="2017" name="Front. Plant Sci.">
        <title>Climate Clever Clovers: New Paradigm to Reduce the Environmental Footprint of Ruminants by Breeding Low Methanogenic Forages Utilizing Haplotype Variation.</title>
        <authorList>
            <person name="Kaur P."/>
            <person name="Appels R."/>
            <person name="Bayer P.E."/>
            <person name="Keeble-Gagnere G."/>
            <person name="Wang J."/>
            <person name="Hirakawa H."/>
            <person name="Shirasawa K."/>
            <person name="Vercoe P."/>
            <person name="Stefanova K."/>
            <person name="Durmic Z."/>
            <person name="Nichols P."/>
            <person name="Revell C."/>
            <person name="Isobe S.N."/>
            <person name="Edwards D."/>
            <person name="Erskine W."/>
        </authorList>
    </citation>
    <scope>NUCLEOTIDE SEQUENCE [LARGE SCALE GENOMIC DNA]</scope>
    <source>
        <strain evidence="3">cv. Daliak</strain>
    </source>
</reference>
<sequence length="81" mass="9202">MNGDSEKQKSSPGEPSPEPAKHLQQNNNNNTNKTNIATTDLSPPPRMKRKPGITQKFGAIYCQHNTNRRKNEARETTMRRL</sequence>
<keyword evidence="3" id="KW-1185">Reference proteome</keyword>
<evidence type="ECO:0000256" key="1">
    <source>
        <dbReference type="SAM" id="MobiDB-lite"/>
    </source>
</evidence>
<evidence type="ECO:0000313" key="2">
    <source>
        <dbReference type="EMBL" id="GAU24665.1"/>
    </source>
</evidence>
<accession>A0A2Z6MMJ2</accession>
<evidence type="ECO:0000313" key="3">
    <source>
        <dbReference type="Proteomes" id="UP000242715"/>
    </source>
</evidence>
<dbReference type="EMBL" id="DF973295">
    <property type="protein sequence ID" value="GAU24665.1"/>
    <property type="molecule type" value="Genomic_DNA"/>
</dbReference>
<gene>
    <name evidence="2" type="ORF">TSUD_322730</name>
</gene>
<protein>
    <submittedName>
        <fullName evidence="2">Uncharacterized protein</fullName>
    </submittedName>
</protein>
<feature type="compositionally biased region" description="Basic and acidic residues" evidence="1">
    <location>
        <begin position="69"/>
        <end position="81"/>
    </location>
</feature>
<feature type="region of interest" description="Disordered" evidence="1">
    <location>
        <begin position="1"/>
        <end position="81"/>
    </location>
</feature>
<feature type="compositionally biased region" description="Low complexity" evidence="1">
    <location>
        <begin position="26"/>
        <end position="39"/>
    </location>
</feature>
<dbReference type="AlphaFoldDB" id="A0A2Z6MMJ2"/>
<dbReference type="Proteomes" id="UP000242715">
    <property type="component" value="Unassembled WGS sequence"/>
</dbReference>
<proteinExistence type="predicted"/>
<name>A0A2Z6MMJ2_TRISU</name>
<organism evidence="2 3">
    <name type="scientific">Trifolium subterraneum</name>
    <name type="common">Subterranean clover</name>
    <dbReference type="NCBI Taxonomy" id="3900"/>
    <lineage>
        <taxon>Eukaryota</taxon>
        <taxon>Viridiplantae</taxon>
        <taxon>Streptophyta</taxon>
        <taxon>Embryophyta</taxon>
        <taxon>Tracheophyta</taxon>
        <taxon>Spermatophyta</taxon>
        <taxon>Magnoliopsida</taxon>
        <taxon>eudicotyledons</taxon>
        <taxon>Gunneridae</taxon>
        <taxon>Pentapetalae</taxon>
        <taxon>rosids</taxon>
        <taxon>fabids</taxon>
        <taxon>Fabales</taxon>
        <taxon>Fabaceae</taxon>
        <taxon>Papilionoideae</taxon>
        <taxon>50 kb inversion clade</taxon>
        <taxon>NPAAA clade</taxon>
        <taxon>Hologalegina</taxon>
        <taxon>IRL clade</taxon>
        <taxon>Trifolieae</taxon>
        <taxon>Trifolium</taxon>
    </lineage>
</organism>